<evidence type="ECO:0000313" key="2">
    <source>
        <dbReference type="WBParaSite" id="PS1159_v2.g4874.t1"/>
    </source>
</evidence>
<reference evidence="2" key="1">
    <citation type="submission" date="2022-11" db="UniProtKB">
        <authorList>
            <consortium name="WormBaseParasite"/>
        </authorList>
    </citation>
    <scope>IDENTIFICATION</scope>
</reference>
<dbReference type="Proteomes" id="UP000887580">
    <property type="component" value="Unplaced"/>
</dbReference>
<sequence length="303" mass="33216">MPVGKHFIYLKKIFLTMTVTGFEFFGKYTETTPNKGKEEAVEKAKKDAVELAKNKDEVKKLISYIDLTTLAGDDTRSRVEKLVDKALAPVSNDKSLHCGAVCVYPARVKDVVNHLKTLGKKINVASVAGGFPSGQYHQKSKLLEIQLCVEDGATEIDTVISRGEAIDGNWQAVYDELKQQKVACKDAHLKVILATGELQNDENIYKASWAAILAGADFIKTSTGKETVNATLEVAYIMLKAIDKYYKESGRRIGFKPAGGIKTVEEALGFVALIKNILGDEWLTPDLFRIGASSLLDNVITAI</sequence>
<proteinExistence type="predicted"/>
<organism evidence="1 2">
    <name type="scientific">Panagrolaimus sp. PS1159</name>
    <dbReference type="NCBI Taxonomy" id="55785"/>
    <lineage>
        <taxon>Eukaryota</taxon>
        <taxon>Metazoa</taxon>
        <taxon>Ecdysozoa</taxon>
        <taxon>Nematoda</taxon>
        <taxon>Chromadorea</taxon>
        <taxon>Rhabditida</taxon>
        <taxon>Tylenchina</taxon>
        <taxon>Panagrolaimomorpha</taxon>
        <taxon>Panagrolaimoidea</taxon>
        <taxon>Panagrolaimidae</taxon>
        <taxon>Panagrolaimus</taxon>
    </lineage>
</organism>
<evidence type="ECO:0000313" key="1">
    <source>
        <dbReference type="Proteomes" id="UP000887580"/>
    </source>
</evidence>
<dbReference type="WBParaSite" id="PS1159_v2.g4874.t1">
    <property type="protein sequence ID" value="PS1159_v2.g4874.t1"/>
    <property type="gene ID" value="PS1159_v2.g4874"/>
</dbReference>
<protein>
    <submittedName>
        <fullName evidence="2">Deoxyribose-phosphate aldolase</fullName>
    </submittedName>
</protein>
<accession>A0AC35GFM9</accession>
<name>A0AC35GFM9_9BILA</name>